<sequence length="187" mass="21359">MAATSTLSGTSYVYSRRVVSHVRTYNWPPLQLNFWIFVMLLASSSIMGVFGYFITIQTQLLLPVPWYFPYFITVGGLTILFIAGLFWLIYNRRLLPAIVMIGAFMLFVLWLVGLIIVSIQLWGPNGSVQSNCNLVVFDINPTGSSERTMAWLMQRSQSWHLVFAMALTGIIFLFWIMIMAYQVFADS</sequence>
<reference evidence="2 3" key="1">
    <citation type="journal article" date="2014" name="BMC Genomics">
        <title>Comparative genome sequencing reveals chemotype-specific gene clusters in the toxigenic black mold Stachybotrys.</title>
        <authorList>
            <person name="Semeiks J."/>
            <person name="Borek D."/>
            <person name="Otwinowski Z."/>
            <person name="Grishin N.V."/>
        </authorList>
    </citation>
    <scope>NUCLEOTIDE SEQUENCE [LARGE SCALE GENOMIC DNA]</scope>
    <source>
        <strain evidence="3">CBS 109288 / IBT 7711</strain>
    </source>
</reference>
<evidence type="ECO:0000313" key="3">
    <source>
        <dbReference type="Proteomes" id="UP000028045"/>
    </source>
</evidence>
<feature type="transmembrane region" description="Helical" evidence="1">
    <location>
        <begin position="159"/>
        <end position="184"/>
    </location>
</feature>
<evidence type="ECO:0000313" key="2">
    <source>
        <dbReference type="EMBL" id="KEY73835.1"/>
    </source>
</evidence>
<accession>A0A084B8F6</accession>
<keyword evidence="1" id="KW-1133">Transmembrane helix</keyword>
<dbReference type="AlphaFoldDB" id="A0A084B8F6"/>
<keyword evidence="1" id="KW-0812">Transmembrane</keyword>
<proteinExistence type="predicted"/>
<dbReference type="HOGENOM" id="CLU_108574_0_0_1"/>
<keyword evidence="3" id="KW-1185">Reference proteome</keyword>
<protein>
    <recommendedName>
        <fullName evidence="4">MARVEL domain-containing protein</fullName>
    </recommendedName>
</protein>
<feature type="transmembrane region" description="Helical" evidence="1">
    <location>
        <begin position="66"/>
        <end position="90"/>
    </location>
</feature>
<evidence type="ECO:0008006" key="4">
    <source>
        <dbReference type="Google" id="ProtNLM"/>
    </source>
</evidence>
<name>A0A084B8F6_STACB</name>
<gene>
    <name evidence="2" type="ORF">S7711_03130</name>
</gene>
<dbReference type="EMBL" id="KL647752">
    <property type="protein sequence ID" value="KEY73835.1"/>
    <property type="molecule type" value="Genomic_DNA"/>
</dbReference>
<feature type="transmembrane region" description="Helical" evidence="1">
    <location>
        <begin position="97"/>
        <end position="121"/>
    </location>
</feature>
<dbReference type="OrthoDB" id="3930290at2759"/>
<evidence type="ECO:0000256" key="1">
    <source>
        <dbReference type="SAM" id="Phobius"/>
    </source>
</evidence>
<dbReference type="Proteomes" id="UP000028045">
    <property type="component" value="Unassembled WGS sequence"/>
</dbReference>
<organism evidence="2 3">
    <name type="scientific">Stachybotrys chartarum (strain CBS 109288 / IBT 7711)</name>
    <name type="common">Toxic black mold</name>
    <name type="synonym">Stilbospora chartarum</name>
    <dbReference type="NCBI Taxonomy" id="1280523"/>
    <lineage>
        <taxon>Eukaryota</taxon>
        <taxon>Fungi</taxon>
        <taxon>Dikarya</taxon>
        <taxon>Ascomycota</taxon>
        <taxon>Pezizomycotina</taxon>
        <taxon>Sordariomycetes</taxon>
        <taxon>Hypocreomycetidae</taxon>
        <taxon>Hypocreales</taxon>
        <taxon>Stachybotryaceae</taxon>
        <taxon>Stachybotrys</taxon>
    </lineage>
</organism>
<keyword evidence="1" id="KW-0472">Membrane</keyword>
<feature type="transmembrane region" description="Helical" evidence="1">
    <location>
        <begin position="32"/>
        <end position="54"/>
    </location>
</feature>